<reference evidence="1 2" key="1">
    <citation type="journal article" date="2024" name="Ann. Entomol. Soc. Am.">
        <title>Genomic analyses of the southern and eastern yellowjacket wasps (Hymenoptera: Vespidae) reveal evolutionary signatures of social life.</title>
        <authorList>
            <person name="Catto M.A."/>
            <person name="Caine P.B."/>
            <person name="Orr S.E."/>
            <person name="Hunt B.G."/>
            <person name="Goodisman M.A.D."/>
        </authorList>
    </citation>
    <scope>NUCLEOTIDE SEQUENCE [LARGE SCALE GENOMIC DNA]</scope>
    <source>
        <strain evidence="1">233</strain>
        <tissue evidence="1">Head and thorax</tissue>
    </source>
</reference>
<dbReference type="AlphaFoldDB" id="A0ABD2ACJ5"/>
<evidence type="ECO:0000313" key="1">
    <source>
        <dbReference type="EMBL" id="KAL2718328.1"/>
    </source>
</evidence>
<sequence>MYKTASTNNILPVLYTISEIDNMKHNLNNRHGLVLRKMCIILLYYQLVKQILYKDLNMCTVCGV</sequence>
<proteinExistence type="predicted"/>
<accession>A0ABD2ACJ5</accession>
<comment type="caution">
    <text evidence="1">The sequence shown here is derived from an EMBL/GenBank/DDBJ whole genome shotgun (WGS) entry which is preliminary data.</text>
</comment>
<keyword evidence="2" id="KW-1185">Reference proteome</keyword>
<evidence type="ECO:0000313" key="2">
    <source>
        <dbReference type="Proteomes" id="UP001607302"/>
    </source>
</evidence>
<name>A0ABD2ACJ5_VESSQ</name>
<dbReference type="Proteomes" id="UP001607302">
    <property type="component" value="Unassembled WGS sequence"/>
</dbReference>
<organism evidence="1 2">
    <name type="scientific">Vespula squamosa</name>
    <name type="common">Southern yellow jacket</name>
    <name type="synonym">Wasp</name>
    <dbReference type="NCBI Taxonomy" id="30214"/>
    <lineage>
        <taxon>Eukaryota</taxon>
        <taxon>Metazoa</taxon>
        <taxon>Ecdysozoa</taxon>
        <taxon>Arthropoda</taxon>
        <taxon>Hexapoda</taxon>
        <taxon>Insecta</taxon>
        <taxon>Pterygota</taxon>
        <taxon>Neoptera</taxon>
        <taxon>Endopterygota</taxon>
        <taxon>Hymenoptera</taxon>
        <taxon>Apocrita</taxon>
        <taxon>Aculeata</taxon>
        <taxon>Vespoidea</taxon>
        <taxon>Vespidae</taxon>
        <taxon>Vespinae</taxon>
        <taxon>Vespula</taxon>
    </lineage>
</organism>
<protein>
    <submittedName>
        <fullName evidence="1">Uncharacterized protein</fullName>
    </submittedName>
</protein>
<dbReference type="EMBL" id="JAUDFV010000152">
    <property type="protein sequence ID" value="KAL2718328.1"/>
    <property type="molecule type" value="Genomic_DNA"/>
</dbReference>
<gene>
    <name evidence="1" type="ORF">V1478_012204</name>
</gene>